<dbReference type="EMBL" id="BDRX01000006">
    <property type="protein sequence ID" value="GBF88766.1"/>
    <property type="molecule type" value="Genomic_DNA"/>
</dbReference>
<dbReference type="Proteomes" id="UP000247498">
    <property type="component" value="Unassembled WGS sequence"/>
</dbReference>
<proteinExistence type="predicted"/>
<gene>
    <name evidence="2" type="ORF">Rsub_01667</name>
</gene>
<dbReference type="AlphaFoldDB" id="A0A2V0NMN1"/>
<dbReference type="OrthoDB" id="249703at2759"/>
<dbReference type="InParanoid" id="A0A2V0NMN1"/>
<feature type="region of interest" description="Disordered" evidence="1">
    <location>
        <begin position="164"/>
        <end position="188"/>
    </location>
</feature>
<evidence type="ECO:0000313" key="3">
    <source>
        <dbReference type="Proteomes" id="UP000247498"/>
    </source>
</evidence>
<keyword evidence="2" id="KW-0969">Cilium</keyword>
<accession>A0A2V0NMN1</accession>
<keyword evidence="2" id="KW-0966">Cell projection</keyword>
<reference evidence="2 3" key="1">
    <citation type="journal article" date="2018" name="Sci. Rep.">
        <title>Raphidocelis subcapitata (=Pseudokirchneriella subcapitata) provides an insight into genome evolution and environmental adaptations in the Sphaeropleales.</title>
        <authorList>
            <person name="Suzuki S."/>
            <person name="Yamaguchi H."/>
            <person name="Nakajima N."/>
            <person name="Kawachi M."/>
        </authorList>
    </citation>
    <scope>NUCLEOTIDE SEQUENCE [LARGE SCALE GENOMIC DNA]</scope>
    <source>
        <strain evidence="2 3">NIES-35</strain>
    </source>
</reference>
<dbReference type="STRING" id="307507.A0A2V0NMN1"/>
<evidence type="ECO:0000256" key="1">
    <source>
        <dbReference type="SAM" id="MobiDB-lite"/>
    </source>
</evidence>
<sequence length="188" mass="19734">MAAVAVAADPKAVKASVKEGGKKGVDMCGMSDLGGVKFFTITLETPNGDMQLMDAVLEGMNAEVDESAEERKGGAGALGKMLLSAGDKQLAVVCHVPKALQESNSSFSLKEWVKVVVDATGAEVTEEGEELVRIVAAANADKGAFPLKMRDTAQNESVAYLRKKGLLPDDDSDSDDMPPNAEDFGVAW</sequence>
<name>A0A2V0NMN1_9CHLO</name>
<organism evidence="2 3">
    <name type="scientific">Raphidocelis subcapitata</name>
    <dbReference type="NCBI Taxonomy" id="307507"/>
    <lineage>
        <taxon>Eukaryota</taxon>
        <taxon>Viridiplantae</taxon>
        <taxon>Chlorophyta</taxon>
        <taxon>core chlorophytes</taxon>
        <taxon>Chlorophyceae</taxon>
        <taxon>CS clade</taxon>
        <taxon>Sphaeropleales</taxon>
        <taxon>Selenastraceae</taxon>
        <taxon>Raphidocelis</taxon>
    </lineage>
</organism>
<keyword evidence="3" id="KW-1185">Reference proteome</keyword>
<comment type="caution">
    <text evidence="2">The sequence shown here is derived from an EMBL/GenBank/DDBJ whole genome shotgun (WGS) entry which is preliminary data.</text>
</comment>
<evidence type="ECO:0000313" key="2">
    <source>
        <dbReference type="EMBL" id="GBF88766.1"/>
    </source>
</evidence>
<keyword evidence="2" id="KW-0282">Flagellum</keyword>
<protein>
    <submittedName>
        <fullName evidence="2">Flagellar associated protein</fullName>
    </submittedName>
</protein>